<evidence type="ECO:0000313" key="1">
    <source>
        <dbReference type="EMBL" id="AFM13313.1"/>
    </source>
</evidence>
<reference evidence="1 2" key="1">
    <citation type="submission" date="2012-06" db="EMBL/GenBank/DDBJ databases">
        <title>The complete chromosome of genome of Turneriella parva DSM 21527.</title>
        <authorList>
            <consortium name="US DOE Joint Genome Institute (JGI-PGF)"/>
            <person name="Lucas S."/>
            <person name="Han J."/>
            <person name="Lapidus A."/>
            <person name="Bruce D."/>
            <person name="Goodwin L."/>
            <person name="Pitluck S."/>
            <person name="Peters L."/>
            <person name="Kyrpides N."/>
            <person name="Mavromatis K."/>
            <person name="Ivanova N."/>
            <person name="Mikhailova N."/>
            <person name="Chertkov O."/>
            <person name="Detter J.C."/>
            <person name="Tapia R."/>
            <person name="Han C."/>
            <person name="Land M."/>
            <person name="Hauser L."/>
            <person name="Markowitz V."/>
            <person name="Cheng J.-F."/>
            <person name="Hugenholtz P."/>
            <person name="Woyke T."/>
            <person name="Wu D."/>
            <person name="Gronow S."/>
            <person name="Wellnitz S."/>
            <person name="Brambilla E."/>
            <person name="Klenk H.-P."/>
            <person name="Eisen J.A."/>
        </authorList>
    </citation>
    <scope>NUCLEOTIDE SEQUENCE [LARGE SCALE GENOMIC DNA]</scope>
    <source>
        <strain evidence="2">ATCC BAA-1111 / DSM 21527 / NCTC 11395 / H</strain>
    </source>
</reference>
<dbReference type="EMBL" id="CP002959">
    <property type="protein sequence ID" value="AFM13313.1"/>
    <property type="molecule type" value="Genomic_DNA"/>
</dbReference>
<dbReference type="STRING" id="869212.Turpa_2673"/>
<dbReference type="KEGG" id="tpx:Turpa_2673"/>
<proteinExistence type="predicted"/>
<dbReference type="HOGENOM" id="CLU_087248_0_0_12"/>
<gene>
    <name evidence="1" type="ordered locus">Turpa_2673</name>
</gene>
<dbReference type="Proteomes" id="UP000006048">
    <property type="component" value="Chromosome"/>
</dbReference>
<name>I4B7Q6_TURPD</name>
<dbReference type="PATRIC" id="fig|869212.3.peg.2693"/>
<protein>
    <submittedName>
        <fullName evidence="1">Uncharacterized protein</fullName>
    </submittedName>
</protein>
<accession>I4B7Q6</accession>
<evidence type="ECO:0000313" key="2">
    <source>
        <dbReference type="Proteomes" id="UP000006048"/>
    </source>
</evidence>
<organism evidence="1 2">
    <name type="scientific">Turneriella parva (strain ATCC BAA-1111 / DSM 21527 / NCTC 11395 / H)</name>
    <name type="common">Leptospira parva</name>
    <dbReference type="NCBI Taxonomy" id="869212"/>
    <lineage>
        <taxon>Bacteria</taxon>
        <taxon>Pseudomonadati</taxon>
        <taxon>Spirochaetota</taxon>
        <taxon>Spirochaetia</taxon>
        <taxon>Leptospirales</taxon>
        <taxon>Leptospiraceae</taxon>
        <taxon>Turneriella</taxon>
    </lineage>
</organism>
<dbReference type="AlphaFoldDB" id="I4B7Q6"/>
<sequence length="230" mass="26442">MSRVPRTPDEFRDALTEQINMLEDACTGYDQGKQYQSKNIAVVLRKLLHTTGNQTALLKHFGMNEWRFLTSSSFRHLGPNSVPLNNSGLLAYNFSRENIEMTPQVDLSGFDREENWIQFADWWQDDIIHYVRTGKGIDLSMHLKRDDRHISRMLITLMVTDQDGGAHVDAKLSTAYAKLIREPSAGFFFKSLNGETYQIEGNIHLAMVRQIAAELIITMKRNTVEYREVS</sequence>
<keyword evidence="2" id="KW-1185">Reference proteome</keyword>